<evidence type="ECO:0000313" key="2">
    <source>
        <dbReference type="EMBL" id="KAG5857214.1"/>
    </source>
</evidence>
<protein>
    <submittedName>
        <fullName evidence="2">Uncharacterized protein</fullName>
    </submittedName>
</protein>
<organism evidence="2 3">
    <name type="scientific">Anguilla anguilla</name>
    <name type="common">European freshwater eel</name>
    <name type="synonym">Muraena anguilla</name>
    <dbReference type="NCBI Taxonomy" id="7936"/>
    <lineage>
        <taxon>Eukaryota</taxon>
        <taxon>Metazoa</taxon>
        <taxon>Chordata</taxon>
        <taxon>Craniata</taxon>
        <taxon>Vertebrata</taxon>
        <taxon>Euteleostomi</taxon>
        <taxon>Actinopterygii</taxon>
        <taxon>Neopterygii</taxon>
        <taxon>Teleostei</taxon>
        <taxon>Anguilliformes</taxon>
        <taxon>Anguillidae</taxon>
        <taxon>Anguilla</taxon>
    </lineage>
</organism>
<accession>A0A9D3MYF7</accession>
<evidence type="ECO:0000313" key="3">
    <source>
        <dbReference type="Proteomes" id="UP001044222"/>
    </source>
</evidence>
<dbReference type="Proteomes" id="UP001044222">
    <property type="component" value="Unassembled WGS sequence"/>
</dbReference>
<dbReference type="EMBL" id="JAFIRN010000001">
    <property type="protein sequence ID" value="KAG5857214.1"/>
    <property type="molecule type" value="Genomic_DNA"/>
</dbReference>
<proteinExistence type="predicted"/>
<dbReference type="AlphaFoldDB" id="A0A9D3MYF7"/>
<feature type="region of interest" description="Disordered" evidence="1">
    <location>
        <begin position="113"/>
        <end position="134"/>
    </location>
</feature>
<gene>
    <name evidence="2" type="ORF">ANANG_G00016820</name>
</gene>
<name>A0A9D3MYF7_ANGAN</name>
<sequence>MLRLVWSSTSPDTPRNSPAHYPPLAACYSSHQIQNIGSSIPGSQGISPSIPSKDIQTLHASQIPPFCYLRTPSTSPSSHLHFQNTPSIPPQDIQTLHASQIPPFCYLRTPGTSPSSHLHFQNTSPVCSGPTMVE</sequence>
<keyword evidence="3" id="KW-1185">Reference proteome</keyword>
<feature type="compositionally biased region" description="Polar residues" evidence="1">
    <location>
        <begin position="113"/>
        <end position="126"/>
    </location>
</feature>
<evidence type="ECO:0000256" key="1">
    <source>
        <dbReference type="SAM" id="MobiDB-lite"/>
    </source>
</evidence>
<reference evidence="2" key="1">
    <citation type="submission" date="2021-01" db="EMBL/GenBank/DDBJ databases">
        <title>A chromosome-scale assembly of European eel, Anguilla anguilla.</title>
        <authorList>
            <person name="Henkel C."/>
            <person name="Jong-Raadsen S.A."/>
            <person name="Dufour S."/>
            <person name="Weltzien F.-A."/>
            <person name="Palstra A.P."/>
            <person name="Pelster B."/>
            <person name="Spaink H.P."/>
            <person name="Van Den Thillart G.E."/>
            <person name="Jansen H."/>
            <person name="Zahm M."/>
            <person name="Klopp C."/>
            <person name="Cedric C."/>
            <person name="Louis A."/>
            <person name="Berthelot C."/>
            <person name="Parey E."/>
            <person name="Roest Crollius H."/>
            <person name="Montfort J."/>
            <person name="Robinson-Rechavi M."/>
            <person name="Bucao C."/>
            <person name="Bouchez O."/>
            <person name="Gislard M."/>
            <person name="Lluch J."/>
            <person name="Milhes M."/>
            <person name="Lampietro C."/>
            <person name="Lopez Roques C."/>
            <person name="Donnadieu C."/>
            <person name="Braasch I."/>
            <person name="Desvignes T."/>
            <person name="Postlethwait J."/>
            <person name="Bobe J."/>
            <person name="Guiguen Y."/>
            <person name="Dirks R."/>
        </authorList>
    </citation>
    <scope>NUCLEOTIDE SEQUENCE</scope>
    <source>
        <strain evidence="2">Tag_6206</strain>
        <tissue evidence="2">Liver</tissue>
    </source>
</reference>
<comment type="caution">
    <text evidence="2">The sequence shown here is derived from an EMBL/GenBank/DDBJ whole genome shotgun (WGS) entry which is preliminary data.</text>
</comment>